<evidence type="ECO:0000256" key="4">
    <source>
        <dbReference type="ARBA" id="ARBA00022842"/>
    </source>
</evidence>
<dbReference type="EMBL" id="JXXN02000807">
    <property type="protein sequence ID" value="THD26246.1"/>
    <property type="molecule type" value="Genomic_DNA"/>
</dbReference>
<proteinExistence type="inferred from homology"/>
<dbReference type="Pfam" id="PF05761">
    <property type="entry name" value="5_nucleotid"/>
    <property type="match status" value="1"/>
</dbReference>
<evidence type="ECO:0000313" key="8">
    <source>
        <dbReference type="Proteomes" id="UP000230066"/>
    </source>
</evidence>
<feature type="active site" description="Nucleophile" evidence="5">
    <location>
        <position position="91"/>
    </location>
</feature>
<dbReference type="Gene3D" id="3.40.50.1000">
    <property type="entry name" value="HAD superfamily/HAD-like"/>
    <property type="match status" value="1"/>
</dbReference>
<comment type="cofactor">
    <cofactor evidence="6">
        <name>Mg(2+)</name>
        <dbReference type="ChEBI" id="CHEBI:18420"/>
    </cofactor>
    <text evidence="6">Binds 1 Mg(2+) ion per subunit.</text>
</comment>
<feature type="binding site" evidence="6">
    <location>
        <position position="91"/>
    </location>
    <ligand>
        <name>Mg(2+)</name>
        <dbReference type="ChEBI" id="CHEBI:18420"/>
    </ligand>
</feature>
<dbReference type="GO" id="GO:0008253">
    <property type="term" value="F:5'-nucleotidase activity"/>
    <property type="evidence" value="ECO:0007669"/>
    <property type="project" value="TreeGrafter"/>
</dbReference>
<dbReference type="AlphaFoldDB" id="A0A4E0RF54"/>
<keyword evidence="2 6" id="KW-0479">Metal-binding</keyword>
<dbReference type="PANTHER" id="PTHR12103:SF12">
    <property type="entry name" value="FI20020P1"/>
    <property type="match status" value="1"/>
</dbReference>
<dbReference type="PANTHER" id="PTHR12103">
    <property type="entry name" value="5'-NUCLEOTIDASE DOMAIN-CONTAINING"/>
    <property type="match status" value="1"/>
</dbReference>
<dbReference type="NCBIfam" id="TIGR02244">
    <property type="entry name" value="HAD-IG-Ncltidse"/>
    <property type="match status" value="1"/>
</dbReference>
<reference evidence="7" key="1">
    <citation type="submission" date="2019-03" db="EMBL/GenBank/DDBJ databases">
        <title>Improved annotation for the trematode Fasciola hepatica.</title>
        <authorList>
            <person name="Choi Y.-J."/>
            <person name="Martin J."/>
            <person name="Mitreva M."/>
        </authorList>
    </citation>
    <scope>NUCLEOTIDE SEQUENCE [LARGE SCALE GENOMIC DNA]</scope>
</reference>
<keyword evidence="3 7" id="KW-0378">Hydrolase</keyword>
<dbReference type="GO" id="GO:0046872">
    <property type="term" value="F:metal ion binding"/>
    <property type="evidence" value="ECO:0007669"/>
    <property type="project" value="UniProtKB-KW"/>
</dbReference>
<organism evidence="7 8">
    <name type="scientific">Fasciola hepatica</name>
    <name type="common">Liver fluke</name>
    <dbReference type="NCBI Taxonomy" id="6192"/>
    <lineage>
        <taxon>Eukaryota</taxon>
        <taxon>Metazoa</taxon>
        <taxon>Spiralia</taxon>
        <taxon>Lophotrochozoa</taxon>
        <taxon>Platyhelminthes</taxon>
        <taxon>Trematoda</taxon>
        <taxon>Digenea</taxon>
        <taxon>Plagiorchiida</taxon>
        <taxon>Echinostomata</taxon>
        <taxon>Echinostomatoidea</taxon>
        <taxon>Fasciolidae</taxon>
        <taxon>Fasciola</taxon>
    </lineage>
</organism>
<feature type="binding site" evidence="6">
    <location>
        <position position="377"/>
    </location>
    <ligand>
        <name>Mg(2+)</name>
        <dbReference type="ChEBI" id="CHEBI:18420"/>
    </ligand>
</feature>
<feature type="active site" description="Proton donor" evidence="5">
    <location>
        <position position="93"/>
    </location>
</feature>
<protein>
    <submittedName>
        <fullName evidence="7">HAD superfamily hydrolase subfamily IG 5' nucleotidase</fullName>
    </submittedName>
</protein>
<sequence>MFSAVRSLAAVSRLTPIVFGTRTESWKIVSICRLRMFASERHSEIEQMRSSYTRICEKAQTVASDMEPVNPFAVFVNNEVEMSKVNIYGFDYDYTLATYTQALDEFIFNEARDWMVKQLKYPEDLFSFNYDSDFAIRGLHFDAKRGYLMKVDAYHNIQIDTVHLGLTPVSREDVFKAYSGTYIPSSTLKHRPSSSTSWMFQLMDFFMLPEFYLLSCVIEFFERQRISYQPIHVFHDVTSSVARVHKSGLLGLSIMGNPGKYIHKDLSLSNFLNKLVSNGKKLFVISNSSAAFIDRGLRFLIGDHWREIFDVIISRANKPGFFQLDSSQFRHMDEVGGFKDWERVRSLHRGHIYDGGSLVELMALKKWNSQNILYFGDHVYSDLADVANTQGWTTAAVIPELEHEINVNNTGSFRLCMTKLRELEKMINRYQHVTSTEAKCLLHEWLAERNELRIQSKVAFNRPFGSIFRSFHNPSYFTRRLSQYAVLYTSRVANLGEYPLDHMFYPKRSALPHEAG</sequence>
<evidence type="ECO:0000256" key="5">
    <source>
        <dbReference type="PIRSR" id="PIRSR017434-1"/>
    </source>
</evidence>
<comment type="similarity">
    <text evidence="1">Belongs to the 5'(3')-deoxyribonucleotidase family.</text>
</comment>
<dbReference type="InterPro" id="IPR023214">
    <property type="entry name" value="HAD_sf"/>
</dbReference>
<evidence type="ECO:0000256" key="3">
    <source>
        <dbReference type="ARBA" id="ARBA00022801"/>
    </source>
</evidence>
<keyword evidence="8" id="KW-1185">Reference proteome</keyword>
<evidence type="ECO:0000313" key="7">
    <source>
        <dbReference type="EMBL" id="THD26246.1"/>
    </source>
</evidence>
<dbReference type="SUPFAM" id="SSF56784">
    <property type="entry name" value="HAD-like"/>
    <property type="match status" value="1"/>
</dbReference>
<comment type="caution">
    <text evidence="7">The sequence shown here is derived from an EMBL/GenBank/DDBJ whole genome shotgun (WGS) entry which is preliminary data.</text>
</comment>
<dbReference type="Proteomes" id="UP000230066">
    <property type="component" value="Unassembled WGS sequence"/>
</dbReference>
<name>A0A4E0RF54_FASHE</name>
<evidence type="ECO:0000256" key="2">
    <source>
        <dbReference type="ARBA" id="ARBA00022723"/>
    </source>
</evidence>
<dbReference type="InterPro" id="IPR036412">
    <property type="entry name" value="HAD-like_sf"/>
</dbReference>
<evidence type="ECO:0000256" key="1">
    <source>
        <dbReference type="ARBA" id="ARBA00009589"/>
    </source>
</evidence>
<gene>
    <name evidence="7" type="ORF">D915_002815</name>
</gene>
<dbReference type="InterPro" id="IPR016695">
    <property type="entry name" value="Pur_nucleotidase"/>
</dbReference>
<keyword evidence="4 6" id="KW-0460">Magnesium</keyword>
<accession>A0A4E0RF54</accession>
<feature type="binding site" evidence="6">
    <location>
        <position position="93"/>
    </location>
    <ligand>
        <name>GMP</name>
        <dbReference type="ChEBI" id="CHEBI:58115"/>
    </ligand>
</feature>
<dbReference type="InterPro" id="IPR008380">
    <property type="entry name" value="HAD-SF_hydro_IG_5-nucl"/>
</dbReference>
<evidence type="ECO:0000256" key="6">
    <source>
        <dbReference type="PIRSR" id="PIRSR017434-2"/>
    </source>
</evidence>
<dbReference type="PIRSF" id="PIRSF017434">
    <property type="entry name" value="Purine_5'-nucleotidase"/>
    <property type="match status" value="1"/>
</dbReference>